<dbReference type="InterPro" id="IPR027365">
    <property type="entry name" value="GNAT_acetyltra_YdfB-like"/>
</dbReference>
<dbReference type="InterPro" id="IPR000182">
    <property type="entry name" value="GNAT_dom"/>
</dbReference>
<keyword evidence="3" id="KW-1185">Reference proteome</keyword>
<dbReference type="STRING" id="1056495.Calag_0970"/>
<evidence type="ECO:0000313" key="3">
    <source>
        <dbReference type="Proteomes" id="UP000010469"/>
    </source>
</evidence>
<dbReference type="SUPFAM" id="SSF55729">
    <property type="entry name" value="Acyl-CoA N-acyltransferases (Nat)"/>
    <property type="match status" value="1"/>
</dbReference>
<dbReference type="PROSITE" id="PS51186">
    <property type="entry name" value="GNAT"/>
    <property type="match status" value="1"/>
</dbReference>
<dbReference type="eggNOG" id="arCOG05477">
    <property type="taxonomic scope" value="Archaea"/>
</dbReference>
<reference evidence="3" key="1">
    <citation type="submission" date="2012-03" db="EMBL/GenBank/DDBJ databases">
        <title>Complete genome of Caldisphaera lagunensis DSM 15908.</title>
        <authorList>
            <person name="Lucas S."/>
            <person name="Copeland A."/>
            <person name="Lapidus A."/>
            <person name="Glavina del Rio T."/>
            <person name="Dalin E."/>
            <person name="Tice H."/>
            <person name="Bruce D."/>
            <person name="Goodwin L."/>
            <person name="Pitluck S."/>
            <person name="Peters L."/>
            <person name="Mikhailova N."/>
            <person name="Teshima H."/>
            <person name="Kyrpides N."/>
            <person name="Mavromatis K."/>
            <person name="Ivanova N."/>
            <person name="Brettin T."/>
            <person name="Detter J.C."/>
            <person name="Han C."/>
            <person name="Larimer F."/>
            <person name="Land M."/>
            <person name="Hauser L."/>
            <person name="Markowitz V."/>
            <person name="Cheng J.-F."/>
            <person name="Hugenholtz P."/>
            <person name="Woyke T."/>
            <person name="Wu D."/>
            <person name="Spring S."/>
            <person name="Schroeder M."/>
            <person name="Brambilla E."/>
            <person name="Klenk H.-P."/>
            <person name="Eisen J.A."/>
        </authorList>
    </citation>
    <scope>NUCLEOTIDE SEQUENCE [LARGE SCALE GENOMIC DNA]</scope>
    <source>
        <strain evidence="3">DSM 15908 / JCM 11604 / IC-154</strain>
    </source>
</reference>
<dbReference type="OrthoDB" id="45712at2157"/>
<dbReference type="InParanoid" id="L0A9X3"/>
<evidence type="ECO:0000259" key="1">
    <source>
        <dbReference type="PROSITE" id="PS51186"/>
    </source>
</evidence>
<feature type="domain" description="N-acetyltransferase" evidence="1">
    <location>
        <begin position="15"/>
        <end position="169"/>
    </location>
</feature>
<dbReference type="EMBL" id="CP003378">
    <property type="protein sequence ID" value="AFZ70693.1"/>
    <property type="molecule type" value="Genomic_DNA"/>
</dbReference>
<dbReference type="InterPro" id="IPR016181">
    <property type="entry name" value="Acyl_CoA_acyltransferase"/>
</dbReference>
<organism evidence="2 3">
    <name type="scientific">Caldisphaera lagunensis (strain DSM 15908 / JCM 11604 / ANMR 0165 / IC-154)</name>
    <dbReference type="NCBI Taxonomy" id="1056495"/>
    <lineage>
        <taxon>Archaea</taxon>
        <taxon>Thermoproteota</taxon>
        <taxon>Thermoprotei</taxon>
        <taxon>Acidilobales</taxon>
        <taxon>Caldisphaeraceae</taxon>
        <taxon>Caldisphaera</taxon>
    </lineage>
</organism>
<dbReference type="Pfam" id="PF12746">
    <property type="entry name" value="GNAT_acetyltran"/>
    <property type="match status" value="1"/>
</dbReference>
<accession>L0A9X3</accession>
<dbReference type="GeneID" id="14212230"/>
<dbReference type="AlphaFoldDB" id="L0A9X3"/>
<sequence>MVDIIGKYRDGGINYTFRYASREDKKRIIEFYESMDNESIYFRFLSFFKDFSSHVEKIFSEKNKYGFAVIGEDEKGNIAALGENFSYSLESAELAFIVSPNHRRRGLGSIVAAFLILGSYARGIKIMEAYFHAENSPAYKIGLKMGLNMDFEEDVYHGKAPLEKIYKIALNALREKNVELYMNIK</sequence>
<name>L0A9X3_CALLD</name>
<dbReference type="Gene3D" id="3.40.630.30">
    <property type="match status" value="1"/>
</dbReference>
<proteinExistence type="predicted"/>
<dbReference type="KEGG" id="clg:Calag_0970"/>
<dbReference type="GO" id="GO:0016747">
    <property type="term" value="F:acyltransferase activity, transferring groups other than amino-acyl groups"/>
    <property type="evidence" value="ECO:0007669"/>
    <property type="project" value="InterPro"/>
</dbReference>
<dbReference type="HOGENOM" id="CLU_1458136_0_0_2"/>
<protein>
    <recommendedName>
        <fullName evidence="1">N-acetyltransferase domain-containing protein</fullName>
    </recommendedName>
</protein>
<gene>
    <name evidence="2" type="ordered locus">Calag_0970</name>
</gene>
<dbReference type="RefSeq" id="WP_015232590.1">
    <property type="nucleotide sequence ID" value="NC_019791.1"/>
</dbReference>
<evidence type="ECO:0000313" key="2">
    <source>
        <dbReference type="EMBL" id="AFZ70693.1"/>
    </source>
</evidence>
<dbReference type="Proteomes" id="UP000010469">
    <property type="component" value="Chromosome"/>
</dbReference>